<organism evidence="1 2">
    <name type="scientific">Vaccinium darrowii</name>
    <dbReference type="NCBI Taxonomy" id="229202"/>
    <lineage>
        <taxon>Eukaryota</taxon>
        <taxon>Viridiplantae</taxon>
        <taxon>Streptophyta</taxon>
        <taxon>Embryophyta</taxon>
        <taxon>Tracheophyta</taxon>
        <taxon>Spermatophyta</taxon>
        <taxon>Magnoliopsida</taxon>
        <taxon>eudicotyledons</taxon>
        <taxon>Gunneridae</taxon>
        <taxon>Pentapetalae</taxon>
        <taxon>asterids</taxon>
        <taxon>Ericales</taxon>
        <taxon>Ericaceae</taxon>
        <taxon>Vaccinioideae</taxon>
        <taxon>Vaccinieae</taxon>
        <taxon>Vaccinium</taxon>
    </lineage>
</organism>
<proteinExistence type="predicted"/>
<evidence type="ECO:0000313" key="2">
    <source>
        <dbReference type="Proteomes" id="UP000828048"/>
    </source>
</evidence>
<sequence length="164" mass="18000">MRDLLSSEPLSLPHPHSIQSRESREEATTPQATTIPTAADHTASTSGDPSAYHQEKVPIPSFAFDWLDKKDKFSAGDVATIKVIVLRNYERDKYGYGFNPNVTANGNMNIQASLDGMIEENPGVYESKNMEIDDDGSILEGGKSFSVPCFLNKVFTKEVGEGGW</sequence>
<keyword evidence="2" id="KW-1185">Reference proteome</keyword>
<dbReference type="EMBL" id="CM037155">
    <property type="protein sequence ID" value="KAH7846688.1"/>
    <property type="molecule type" value="Genomic_DNA"/>
</dbReference>
<reference evidence="1 2" key="1">
    <citation type="journal article" date="2021" name="Hortic Res">
        <title>High-quality reference genome and annotation aids understanding of berry development for evergreen blueberry (Vaccinium darrowii).</title>
        <authorList>
            <person name="Yu J."/>
            <person name="Hulse-Kemp A.M."/>
            <person name="Babiker E."/>
            <person name="Staton M."/>
        </authorList>
    </citation>
    <scope>NUCLEOTIDE SEQUENCE [LARGE SCALE GENOMIC DNA]</scope>
    <source>
        <strain evidence="2">cv. NJ 8807/NJ 8810</strain>
        <tissue evidence="1">Young leaf</tissue>
    </source>
</reference>
<evidence type="ECO:0000313" key="1">
    <source>
        <dbReference type="EMBL" id="KAH7846688.1"/>
    </source>
</evidence>
<protein>
    <submittedName>
        <fullName evidence="1">Uncharacterized protein</fullName>
    </submittedName>
</protein>
<accession>A0ACB7Y101</accession>
<gene>
    <name evidence="1" type="ORF">Vadar_017007</name>
</gene>
<dbReference type="Proteomes" id="UP000828048">
    <property type="component" value="Chromosome 5"/>
</dbReference>
<name>A0ACB7Y101_9ERIC</name>
<comment type="caution">
    <text evidence="1">The sequence shown here is derived from an EMBL/GenBank/DDBJ whole genome shotgun (WGS) entry which is preliminary data.</text>
</comment>